<organism evidence="5 7">
    <name type="scientific">Rotaria socialis</name>
    <dbReference type="NCBI Taxonomy" id="392032"/>
    <lineage>
        <taxon>Eukaryota</taxon>
        <taxon>Metazoa</taxon>
        <taxon>Spiralia</taxon>
        <taxon>Gnathifera</taxon>
        <taxon>Rotifera</taxon>
        <taxon>Eurotatoria</taxon>
        <taxon>Bdelloidea</taxon>
        <taxon>Philodinida</taxon>
        <taxon>Philodinidae</taxon>
        <taxon>Rotaria</taxon>
    </lineage>
</organism>
<dbReference type="EMBL" id="CAJOBP010019713">
    <property type="protein sequence ID" value="CAF4594436.1"/>
    <property type="molecule type" value="Genomic_DNA"/>
</dbReference>
<protein>
    <submittedName>
        <fullName evidence="5">Uncharacterized protein</fullName>
    </submittedName>
</protein>
<accession>A0A817QXL3</accession>
<feature type="repeat" description="NHL" evidence="4">
    <location>
        <begin position="332"/>
        <end position="368"/>
    </location>
</feature>
<evidence type="ECO:0000256" key="3">
    <source>
        <dbReference type="ARBA" id="ARBA00023180"/>
    </source>
</evidence>
<sequence>VKCTCKPGYTNTGSAVNVVCEDSCTIENGGCGPHATCSHHANTNAVKCTDKADFTTTGSASGDISLVNIPANAKWSQNGVTVAGGNGAGVATNQLYWPWSLSVDDDQTMFISEHGNSRIMEWKSGATNGQVVTSGTSTINTLNTIDVPSDILIDKETDSLIICDKGNQRVVQWSRRSGTTEGKLLVDNIDCWGLAMDKQRNLYVGDGGKTELRRYRLGEKNSTLIAGNNGVDLGLDQLTAVSSLSVDQHRSVYISQFWSDRVIKWVEGAKEGIVVAGGQGTGSSLAQLDKPLGIFVDALGTLYIADMFNHRIMRWTQGAKVGTVIAGGNGVGAEANQFFTPYGLTFDRQGNLYVADTRNNRIQRFSIEKD</sequence>
<dbReference type="Gene3D" id="2.120.10.30">
    <property type="entry name" value="TolB, C-terminal domain"/>
    <property type="match status" value="1"/>
</dbReference>
<dbReference type="Pfam" id="PF01436">
    <property type="entry name" value="NHL"/>
    <property type="match status" value="1"/>
</dbReference>
<dbReference type="EMBL" id="CAJNXB010002329">
    <property type="protein sequence ID" value="CAF3235230.1"/>
    <property type="molecule type" value="Genomic_DNA"/>
</dbReference>
<keyword evidence="3" id="KW-0325">Glycoprotein</keyword>
<dbReference type="SUPFAM" id="SSF101898">
    <property type="entry name" value="NHL repeat"/>
    <property type="match status" value="1"/>
</dbReference>
<evidence type="ECO:0000256" key="4">
    <source>
        <dbReference type="PROSITE-ProRule" id="PRU00504"/>
    </source>
</evidence>
<dbReference type="CDD" id="cd05819">
    <property type="entry name" value="NHL"/>
    <property type="match status" value="1"/>
</dbReference>
<feature type="non-terminal residue" evidence="5">
    <location>
        <position position="1"/>
    </location>
</feature>
<reference evidence="5" key="1">
    <citation type="submission" date="2021-02" db="EMBL/GenBank/DDBJ databases">
        <authorList>
            <person name="Nowell W R."/>
        </authorList>
    </citation>
    <scope>NUCLEOTIDE SEQUENCE</scope>
</reference>
<evidence type="ECO:0000256" key="2">
    <source>
        <dbReference type="ARBA" id="ARBA00022737"/>
    </source>
</evidence>
<evidence type="ECO:0000313" key="6">
    <source>
        <dbReference type="EMBL" id="CAF4594436.1"/>
    </source>
</evidence>
<proteinExistence type="predicted"/>
<keyword evidence="8" id="KW-1185">Reference proteome</keyword>
<evidence type="ECO:0000313" key="5">
    <source>
        <dbReference type="EMBL" id="CAF3235230.1"/>
    </source>
</evidence>
<dbReference type="InterPro" id="IPR001258">
    <property type="entry name" value="NHL_repeat"/>
</dbReference>
<evidence type="ECO:0000313" key="8">
    <source>
        <dbReference type="Proteomes" id="UP000663873"/>
    </source>
</evidence>
<dbReference type="AlphaFoldDB" id="A0A817QXL3"/>
<evidence type="ECO:0000256" key="1">
    <source>
        <dbReference type="ARBA" id="ARBA00022729"/>
    </source>
</evidence>
<keyword evidence="2" id="KW-0677">Repeat</keyword>
<dbReference type="Proteomes" id="UP000663873">
    <property type="component" value="Unassembled WGS sequence"/>
</dbReference>
<name>A0A817QXL3_9BILA</name>
<dbReference type="Gene3D" id="2.40.10.500">
    <property type="match status" value="1"/>
</dbReference>
<dbReference type="PANTHER" id="PTHR10680:SF14">
    <property type="entry name" value="PEPTIDYL-GLYCINE ALPHA-AMIDATING MONOOXYGENASE"/>
    <property type="match status" value="1"/>
</dbReference>
<evidence type="ECO:0000313" key="7">
    <source>
        <dbReference type="Proteomes" id="UP000663825"/>
    </source>
</evidence>
<dbReference type="InterPro" id="IPR011042">
    <property type="entry name" value="6-blade_b-propeller_TolB-like"/>
</dbReference>
<keyword evidence="1" id="KW-0732">Signal</keyword>
<dbReference type="PANTHER" id="PTHR10680">
    <property type="entry name" value="PEPTIDYL-GLYCINE ALPHA-AMIDATING MONOOXYGENASE"/>
    <property type="match status" value="1"/>
</dbReference>
<gene>
    <name evidence="5" type="ORF">TIS948_LOCUS14322</name>
    <name evidence="6" type="ORF">UJA718_LOCUS31041</name>
</gene>
<comment type="caution">
    <text evidence="5">The sequence shown here is derived from an EMBL/GenBank/DDBJ whole genome shotgun (WGS) entry which is preliminary data.</text>
</comment>
<dbReference type="Proteomes" id="UP000663825">
    <property type="component" value="Unassembled WGS sequence"/>
</dbReference>
<dbReference type="OrthoDB" id="273823at2759"/>
<dbReference type="PROSITE" id="PS51125">
    <property type="entry name" value="NHL"/>
    <property type="match status" value="1"/>
</dbReference>